<evidence type="ECO:0000256" key="1">
    <source>
        <dbReference type="SAM" id="Phobius"/>
    </source>
</evidence>
<gene>
    <name evidence="2" type="ORF">SAMN04487972_101353</name>
</gene>
<name>A0A1I0SJU0_9RHOB</name>
<dbReference type="EMBL" id="FOJO01000001">
    <property type="protein sequence ID" value="SFA39784.1"/>
    <property type="molecule type" value="Genomic_DNA"/>
</dbReference>
<dbReference type="RefSeq" id="WP_139221587.1">
    <property type="nucleotide sequence ID" value="NZ_FOJO01000001.1"/>
</dbReference>
<feature type="transmembrane region" description="Helical" evidence="1">
    <location>
        <begin position="43"/>
        <end position="64"/>
    </location>
</feature>
<reference evidence="2 3" key="1">
    <citation type="submission" date="2016-10" db="EMBL/GenBank/DDBJ databases">
        <authorList>
            <person name="de Groot N.N."/>
        </authorList>
    </citation>
    <scope>NUCLEOTIDE SEQUENCE [LARGE SCALE GENOMIC DNA]</scope>
    <source>
        <strain evidence="2 3">CGMCC 1.6117</strain>
    </source>
</reference>
<proteinExistence type="predicted"/>
<keyword evidence="1" id="KW-1133">Transmembrane helix</keyword>
<accession>A0A1I0SJU0</accession>
<evidence type="ECO:0000313" key="3">
    <source>
        <dbReference type="Proteomes" id="UP000182312"/>
    </source>
</evidence>
<keyword evidence="1" id="KW-0472">Membrane</keyword>
<dbReference type="Proteomes" id="UP000182312">
    <property type="component" value="Unassembled WGS sequence"/>
</dbReference>
<dbReference type="AlphaFoldDB" id="A0A1I0SJU0"/>
<organism evidence="2 3">
    <name type="scientific">Paracoccus halophilus</name>
    <dbReference type="NCBI Taxonomy" id="376733"/>
    <lineage>
        <taxon>Bacteria</taxon>
        <taxon>Pseudomonadati</taxon>
        <taxon>Pseudomonadota</taxon>
        <taxon>Alphaproteobacteria</taxon>
        <taxon>Rhodobacterales</taxon>
        <taxon>Paracoccaceae</taxon>
        <taxon>Paracoccus</taxon>
    </lineage>
</organism>
<keyword evidence="1" id="KW-0812">Transmembrane</keyword>
<protein>
    <submittedName>
        <fullName evidence="2">Uncharacterized protein</fullName>
    </submittedName>
</protein>
<sequence>MEQVYQNEGWVTAGLIIYHSAGRRLVGVEKGFRRNRLSRGGPLMAGALVATWFVAGTTMGAAGAT</sequence>
<evidence type="ECO:0000313" key="2">
    <source>
        <dbReference type="EMBL" id="SFA39784.1"/>
    </source>
</evidence>